<comment type="caution">
    <text evidence="2">The sequence shown here is derived from an EMBL/GenBank/DDBJ whole genome shotgun (WGS) entry which is preliminary data.</text>
</comment>
<evidence type="ECO:0000256" key="1">
    <source>
        <dbReference type="SAM" id="MobiDB-lite"/>
    </source>
</evidence>
<gene>
    <name evidence="2" type="ORF">N0A02_00815</name>
</gene>
<dbReference type="EMBL" id="JAOALG010000001">
    <property type="protein sequence ID" value="MEQ5837979.1"/>
    <property type="molecule type" value="Genomic_DNA"/>
</dbReference>
<feature type="region of interest" description="Disordered" evidence="1">
    <location>
        <begin position="286"/>
        <end position="319"/>
    </location>
</feature>
<protein>
    <submittedName>
        <fullName evidence="2">Uncharacterized protein</fullName>
    </submittedName>
</protein>
<organism evidence="2 3">
    <name type="scientific">Paraburkholderia acidicola</name>
    <dbReference type="NCBI Taxonomy" id="1912599"/>
    <lineage>
        <taxon>Bacteria</taxon>
        <taxon>Pseudomonadati</taxon>
        <taxon>Pseudomonadota</taxon>
        <taxon>Betaproteobacteria</taxon>
        <taxon>Burkholderiales</taxon>
        <taxon>Burkholderiaceae</taxon>
        <taxon>Paraburkholderia</taxon>
    </lineage>
</organism>
<reference evidence="2 3" key="1">
    <citation type="journal article" date="2024" name="Chem. Sci.">
        <title>Discovery of a lagriamide polyketide by integrated genome mining, isotopic labeling, and untargeted metabolomics.</title>
        <authorList>
            <person name="Fergusson C.H."/>
            <person name="Saulog J."/>
            <person name="Paulo B.S."/>
            <person name="Wilson D.M."/>
            <person name="Liu D.Y."/>
            <person name="Morehouse N.J."/>
            <person name="Waterworth S."/>
            <person name="Barkei J."/>
            <person name="Gray C.A."/>
            <person name="Kwan J.C."/>
            <person name="Eustaquio A.S."/>
            <person name="Linington R.G."/>
        </authorList>
    </citation>
    <scope>NUCLEOTIDE SEQUENCE [LARGE SCALE GENOMIC DNA]</scope>
    <source>
        <strain evidence="2 3">RL17-338-BIF-B</strain>
    </source>
</reference>
<proteinExistence type="predicted"/>
<dbReference type="RefSeq" id="WP_349540894.1">
    <property type="nucleotide sequence ID" value="NZ_JAOALG010000001.1"/>
</dbReference>
<dbReference type="Proteomes" id="UP001469089">
    <property type="component" value="Unassembled WGS sequence"/>
</dbReference>
<accession>A0ABV1LF85</accession>
<sequence length="346" mass="38855">MQDTMLEAELSRVEEETLNLETIRMRNQRFTNNPLSAHFFDDLFAPVMASEVFAFRADWHCAVVDLADIIDRALSQHWDAIEGPCRTAYNWRSGSVESREDYPVWAHRAATNLMYRGDSAFQHGGDGDAESDDLLTMARWLSGAHDQITDAQLLSCLAIREATGAARHLIKTVGHVERESSVAHWLRAYRKPDVQADPVAQLLFEPEVEAAINAAALSLFYPELPYITECRIHAEKLLLLADISATGGLSGSAAGRLLSTMQENRERAREAESALEAVREKKMRGPLKGAEVRRKLSEPEKVRLRKEADQLRQTRPTAQEKEIEFALADSWGTSRSTIQRALGKKK</sequence>
<keyword evidence="3" id="KW-1185">Reference proteome</keyword>
<evidence type="ECO:0000313" key="2">
    <source>
        <dbReference type="EMBL" id="MEQ5837979.1"/>
    </source>
</evidence>
<feature type="compositionally biased region" description="Basic and acidic residues" evidence="1">
    <location>
        <begin position="290"/>
        <end position="319"/>
    </location>
</feature>
<name>A0ABV1LF85_9BURK</name>
<evidence type="ECO:0000313" key="3">
    <source>
        <dbReference type="Proteomes" id="UP001469089"/>
    </source>
</evidence>